<proteinExistence type="predicted"/>
<dbReference type="Pfam" id="PF00158">
    <property type="entry name" value="Sigma54_activat"/>
    <property type="match status" value="1"/>
</dbReference>
<dbReference type="Gene3D" id="3.40.50.300">
    <property type="entry name" value="P-loop containing nucleotide triphosphate hydrolases"/>
    <property type="match status" value="1"/>
</dbReference>
<dbReference type="InterPro" id="IPR025943">
    <property type="entry name" value="Sigma_54_int_dom_ATP-bd_2"/>
</dbReference>
<comment type="caution">
    <text evidence="7">The sequence shown here is derived from an EMBL/GenBank/DDBJ whole genome shotgun (WGS) entry which is preliminary data.</text>
</comment>
<feature type="domain" description="Sigma-54 factor interaction" evidence="6">
    <location>
        <begin position="201"/>
        <end position="426"/>
    </location>
</feature>
<dbReference type="SUPFAM" id="SSF52540">
    <property type="entry name" value="P-loop containing nucleoside triphosphate hydrolases"/>
    <property type="match status" value="1"/>
</dbReference>
<dbReference type="Gene3D" id="1.10.8.60">
    <property type="match status" value="1"/>
</dbReference>
<evidence type="ECO:0000256" key="2">
    <source>
        <dbReference type="ARBA" id="ARBA00022840"/>
    </source>
</evidence>
<evidence type="ECO:0000313" key="7">
    <source>
        <dbReference type="EMBL" id="MDF1611649.1"/>
    </source>
</evidence>
<protein>
    <submittedName>
        <fullName evidence="7">Sigma-54-dependent Fis family transcriptional regulator</fullName>
    </submittedName>
</protein>
<keyword evidence="4" id="KW-0238">DNA-binding</keyword>
<dbReference type="GO" id="GO:0006355">
    <property type="term" value="P:regulation of DNA-templated transcription"/>
    <property type="evidence" value="ECO:0007669"/>
    <property type="project" value="InterPro"/>
</dbReference>
<dbReference type="InterPro" id="IPR002078">
    <property type="entry name" value="Sigma_54_int"/>
</dbReference>
<dbReference type="SMART" id="SM00065">
    <property type="entry name" value="GAF"/>
    <property type="match status" value="1"/>
</dbReference>
<keyword evidence="2" id="KW-0067">ATP-binding</keyword>
<sequence length="496" mass="56673">MKNFFVENINHIKNLSKSEFESLYEFTQMLNTASGEESLIEEAMDIVINVINAERGLFVKYDDKTDSFSIITARKISNESITDLNEFSSGILQKVLKEKKPLLYHDVMSDPNLSQFQSVQIHRIKSVIGVPIIRDDKVWGIIIADSQLDRREFTDENLLFLNFFSNLISLALDRIIKLQELEKENKILFNKLQSTEQIPDMIGNSLVMRNLSQLIYKVAQTDATVLITGESGTGKEIAARAIHQLSKRKNKPYLAQFCGSIPDNLLESELFGYKKGAFTGANSDKQGLLEAANEGTFFLDEIADISQALQAKLLRVLENKEIIRLGDVKVKKVDVRILAATNKDLQQLVKEGTFREDLFYRLNVFPIKMPPLRERREDIPLLASHFVKKISGKEISLDSSAIKKLESYYWPGNIRQLINVIQRAIILCDTNKIFADHIILEDEQSLENFNGTLEEFEILLLKKRLEQFNGNRTLTAKSLDVSVRWIQLKLKELGIQ</sequence>
<dbReference type="PROSITE" id="PS00688">
    <property type="entry name" value="SIGMA54_INTERACT_3"/>
    <property type="match status" value="1"/>
</dbReference>
<keyword evidence="8" id="KW-1185">Reference proteome</keyword>
<reference evidence="7" key="1">
    <citation type="submission" date="2023-03" db="EMBL/GenBank/DDBJ databases">
        <title>Stygiobacter electus gen. nov., sp. nov., facultatively anaerobic thermotolerant bacterium of the class Ignavibacteria from a well of Yessentuki mineral water deposit.</title>
        <authorList>
            <person name="Podosokorskaya O.A."/>
            <person name="Elcheninov A.G."/>
            <person name="Petrova N.F."/>
            <person name="Zavarzina D.G."/>
            <person name="Kublanov I.V."/>
            <person name="Merkel A.Y."/>
        </authorList>
    </citation>
    <scope>NUCLEOTIDE SEQUENCE</scope>
    <source>
        <strain evidence="7">09-Me</strain>
    </source>
</reference>
<dbReference type="SMART" id="SM00382">
    <property type="entry name" value="AAA"/>
    <property type="match status" value="1"/>
</dbReference>
<keyword evidence="3" id="KW-0805">Transcription regulation</keyword>
<dbReference type="InterPro" id="IPR025944">
    <property type="entry name" value="Sigma_54_int_dom_CS"/>
</dbReference>
<accession>A0AAE3P057</accession>
<dbReference type="GO" id="GO:0003677">
    <property type="term" value="F:DNA binding"/>
    <property type="evidence" value="ECO:0007669"/>
    <property type="project" value="UniProtKB-KW"/>
</dbReference>
<dbReference type="InterPro" id="IPR003593">
    <property type="entry name" value="AAA+_ATPase"/>
</dbReference>
<dbReference type="PROSITE" id="PS00676">
    <property type="entry name" value="SIGMA54_INTERACT_2"/>
    <property type="match status" value="1"/>
</dbReference>
<keyword evidence="1" id="KW-0547">Nucleotide-binding</keyword>
<dbReference type="InterPro" id="IPR003018">
    <property type="entry name" value="GAF"/>
</dbReference>
<evidence type="ECO:0000256" key="1">
    <source>
        <dbReference type="ARBA" id="ARBA00022741"/>
    </source>
</evidence>
<dbReference type="RefSeq" id="WP_321535416.1">
    <property type="nucleotide sequence ID" value="NZ_JARGDL010000005.1"/>
</dbReference>
<dbReference type="EMBL" id="JARGDL010000005">
    <property type="protein sequence ID" value="MDF1611649.1"/>
    <property type="molecule type" value="Genomic_DNA"/>
</dbReference>
<dbReference type="Pfam" id="PF25601">
    <property type="entry name" value="AAA_lid_14"/>
    <property type="match status" value="1"/>
</dbReference>
<evidence type="ECO:0000256" key="5">
    <source>
        <dbReference type="ARBA" id="ARBA00023163"/>
    </source>
</evidence>
<dbReference type="Gene3D" id="1.10.10.60">
    <property type="entry name" value="Homeodomain-like"/>
    <property type="match status" value="1"/>
</dbReference>
<evidence type="ECO:0000313" key="8">
    <source>
        <dbReference type="Proteomes" id="UP001221302"/>
    </source>
</evidence>
<dbReference type="SUPFAM" id="SSF55781">
    <property type="entry name" value="GAF domain-like"/>
    <property type="match status" value="1"/>
</dbReference>
<dbReference type="PROSITE" id="PS50045">
    <property type="entry name" value="SIGMA54_INTERACT_4"/>
    <property type="match status" value="1"/>
</dbReference>
<dbReference type="InterPro" id="IPR058031">
    <property type="entry name" value="AAA_lid_NorR"/>
</dbReference>
<evidence type="ECO:0000256" key="3">
    <source>
        <dbReference type="ARBA" id="ARBA00023015"/>
    </source>
</evidence>
<dbReference type="InterPro" id="IPR029016">
    <property type="entry name" value="GAF-like_dom_sf"/>
</dbReference>
<evidence type="ECO:0000259" key="6">
    <source>
        <dbReference type="PROSITE" id="PS50045"/>
    </source>
</evidence>
<dbReference type="CDD" id="cd00009">
    <property type="entry name" value="AAA"/>
    <property type="match status" value="1"/>
</dbReference>
<dbReference type="SUPFAM" id="SSF46689">
    <property type="entry name" value="Homeodomain-like"/>
    <property type="match status" value="1"/>
</dbReference>
<dbReference type="InterPro" id="IPR027417">
    <property type="entry name" value="P-loop_NTPase"/>
</dbReference>
<dbReference type="Proteomes" id="UP001221302">
    <property type="component" value="Unassembled WGS sequence"/>
</dbReference>
<dbReference type="InterPro" id="IPR009057">
    <property type="entry name" value="Homeodomain-like_sf"/>
</dbReference>
<keyword evidence="5" id="KW-0804">Transcription</keyword>
<dbReference type="FunFam" id="3.40.50.300:FF:000006">
    <property type="entry name" value="DNA-binding transcriptional regulator NtrC"/>
    <property type="match status" value="1"/>
</dbReference>
<dbReference type="PANTHER" id="PTHR32071">
    <property type="entry name" value="TRANSCRIPTIONAL REGULATORY PROTEIN"/>
    <property type="match status" value="1"/>
</dbReference>
<dbReference type="AlphaFoldDB" id="A0AAE3P057"/>
<dbReference type="Pfam" id="PF13185">
    <property type="entry name" value="GAF_2"/>
    <property type="match status" value="1"/>
</dbReference>
<dbReference type="PANTHER" id="PTHR32071:SF121">
    <property type="entry name" value="SIGMA L-DEPENDENT TRANSCRIPTIONAL REGULATOR YQIR-RELATED"/>
    <property type="match status" value="1"/>
</dbReference>
<gene>
    <name evidence="7" type="ORF">P0M35_05780</name>
</gene>
<evidence type="ECO:0000256" key="4">
    <source>
        <dbReference type="ARBA" id="ARBA00023125"/>
    </source>
</evidence>
<name>A0AAE3P057_9BACT</name>
<dbReference type="GO" id="GO:0005524">
    <property type="term" value="F:ATP binding"/>
    <property type="evidence" value="ECO:0007669"/>
    <property type="project" value="UniProtKB-KW"/>
</dbReference>
<organism evidence="7 8">
    <name type="scientific">Stygiobacter electus</name>
    <dbReference type="NCBI Taxonomy" id="3032292"/>
    <lineage>
        <taxon>Bacteria</taxon>
        <taxon>Pseudomonadati</taxon>
        <taxon>Ignavibacteriota</taxon>
        <taxon>Ignavibacteria</taxon>
        <taxon>Ignavibacteriales</taxon>
        <taxon>Melioribacteraceae</taxon>
        <taxon>Stygiobacter</taxon>
    </lineage>
</organism>
<dbReference type="Gene3D" id="3.30.450.40">
    <property type="match status" value="1"/>
</dbReference>